<dbReference type="EMBL" id="JPEO01000003">
    <property type="protein sequence ID" value="KFZ38007.1"/>
    <property type="molecule type" value="Genomic_DNA"/>
</dbReference>
<evidence type="ECO:0000313" key="2">
    <source>
        <dbReference type="EMBL" id="KFZ38007.1"/>
    </source>
</evidence>
<dbReference type="STRING" id="1515746.HR45_05705"/>
<feature type="transmembrane region" description="Helical" evidence="1">
    <location>
        <begin position="41"/>
        <end position="61"/>
    </location>
</feature>
<keyword evidence="1" id="KW-0472">Membrane</keyword>
<dbReference type="eggNOG" id="ENOG5031H88">
    <property type="taxonomic scope" value="Bacteria"/>
</dbReference>
<dbReference type="Proteomes" id="UP000029264">
    <property type="component" value="Unassembled WGS sequence"/>
</dbReference>
<accession>A0A094JFK2</accession>
<keyword evidence="1" id="KW-0812">Transmembrane</keyword>
<name>A0A094JFK2_9GAMM</name>
<comment type="caution">
    <text evidence="2">The sequence shown here is derived from an EMBL/GenBank/DDBJ whole genome shotgun (WGS) entry which is preliminary data.</text>
</comment>
<evidence type="ECO:0000313" key="3">
    <source>
        <dbReference type="Proteomes" id="UP000029264"/>
    </source>
</evidence>
<gene>
    <name evidence="2" type="ORF">HR45_05705</name>
</gene>
<sequence length="70" mass="7771">MDGIMFDIAIIVGITTLTVLHLFFGWKAFSSRSIISVGSRSRWITLSLLLGPVGYYFYLGIIPCDLVADE</sequence>
<feature type="transmembrane region" description="Helical" evidence="1">
    <location>
        <begin position="6"/>
        <end position="29"/>
    </location>
</feature>
<keyword evidence="1" id="KW-1133">Transmembrane helix</keyword>
<organism evidence="2 3">
    <name type="scientific">Shewanella mangrovi</name>
    <dbReference type="NCBI Taxonomy" id="1515746"/>
    <lineage>
        <taxon>Bacteria</taxon>
        <taxon>Pseudomonadati</taxon>
        <taxon>Pseudomonadota</taxon>
        <taxon>Gammaproteobacteria</taxon>
        <taxon>Alteromonadales</taxon>
        <taxon>Shewanellaceae</taxon>
        <taxon>Shewanella</taxon>
    </lineage>
</organism>
<keyword evidence="3" id="KW-1185">Reference proteome</keyword>
<protein>
    <submittedName>
        <fullName evidence="2">Uncharacterized protein</fullName>
    </submittedName>
</protein>
<evidence type="ECO:0000256" key="1">
    <source>
        <dbReference type="SAM" id="Phobius"/>
    </source>
</evidence>
<reference evidence="2 3" key="1">
    <citation type="submission" date="2014-06" db="EMBL/GenBank/DDBJ databases">
        <title>Shewanella sp. YQH10.</title>
        <authorList>
            <person name="Liu Y."/>
            <person name="Zeng R."/>
        </authorList>
    </citation>
    <scope>NUCLEOTIDE SEQUENCE [LARGE SCALE GENOMIC DNA]</scope>
    <source>
        <strain evidence="2 3">YQH10</strain>
    </source>
</reference>
<dbReference type="AlphaFoldDB" id="A0A094JFK2"/>
<proteinExistence type="predicted"/>